<dbReference type="InParanoid" id="A0A286U5C6"/>
<feature type="region of interest" description="Disordered" evidence="1">
    <location>
        <begin position="642"/>
        <end position="665"/>
    </location>
</feature>
<proteinExistence type="predicted"/>
<feature type="compositionally biased region" description="Pro residues" evidence="1">
    <location>
        <begin position="756"/>
        <end position="769"/>
    </location>
</feature>
<feature type="compositionally biased region" description="Polar residues" evidence="1">
    <location>
        <begin position="513"/>
        <end position="526"/>
    </location>
</feature>
<protein>
    <submittedName>
        <fullName evidence="2">Uncharacterized protein</fullName>
    </submittedName>
</protein>
<evidence type="ECO:0000313" key="3">
    <source>
        <dbReference type="Proteomes" id="UP000217199"/>
    </source>
</evidence>
<sequence>MSTSLNHLSSFASYFTFDNTVRIARRFTKLLYNYLLDEPLDLEKASPLLLLPPRKCVRFLTPDPKATFGKSPTKKVAHRSSTARKIKELTANELKQKKRLLFKSSVLLYSRNCRESSAREGAQNRSVVLKGLKEPEVEPSTPEVISPPPTVYPEDACEFSTNYNDELPAGGTDAGALAKTGDPFLYIPESRLENEIRQSFLWFRTAYALIRGENRLKYQLSQGILPSTLVLLIYRGWIPLEAAFSWADAREYLGRGLLNFQDNPGKYIMEESITQPDEDEIEVYLSGFRKVRMTTIRNGKALMFDWKKDKETLAKDGWFGKALLPLVPLEIQEYIAGLLLHAGSSQYNIKLEPKLQKLFYPLISRRRAPTIILPMPEAEKEGILDEAKRFSALVEAVDEEILSASSGFSAGQKRRRAVVEEEPYNLSDISMESIGPNPKRNKTTPKEGVVDLTSDYIEVPVNKDEESISAIFSRSKAQSQSQPQNQQSNGTPSVFMAGLRPEMESPSVIMGDGQQNTSTDEMSVSPEQVPKPIPPEAPSTTPAATPAFNPFATFTPAASTFTPATSTFVPPIQPTTAASFVTPVKPMVPPTLINPPISSFVTPDKPTMSSSTNPFQPPFSMPSSTPLQSSFSGFTSIQPITPSTTTPIQPTIPSSSTPAQPMTPENNIPVQSTTPAVDTPAQAETSSVQEPRKIIPLPARLFAMDAIPTPVAPPPAPVETVNNPFTGVFANEEGDKSRRRIRALPSRAIGVVIPLTPLPPEEPPAPPAPAENENENGNEGEATGGTHLAHDLDINVHTGTNIVKCRMGQFMFLFALLVSMKYLECKACGKCIYFVHIGVS</sequence>
<feature type="region of interest" description="Disordered" evidence="1">
    <location>
        <begin position="754"/>
        <end position="786"/>
    </location>
</feature>
<comment type="caution">
    <text evidence="2">The sequence shown here is derived from an EMBL/GenBank/DDBJ whole genome shotgun (WGS) entry which is preliminary data.</text>
</comment>
<feature type="region of interest" description="Disordered" evidence="1">
    <location>
        <begin position="604"/>
        <end position="627"/>
    </location>
</feature>
<feature type="compositionally biased region" description="Low complexity" evidence="1">
    <location>
        <begin position="642"/>
        <end position="660"/>
    </location>
</feature>
<dbReference type="AlphaFoldDB" id="A0A286U5C6"/>
<feature type="compositionally biased region" description="Low complexity" evidence="1">
    <location>
        <begin position="478"/>
        <end position="489"/>
    </location>
</feature>
<dbReference type="Proteomes" id="UP000217199">
    <property type="component" value="Unassembled WGS sequence"/>
</dbReference>
<accession>A0A286U5C6</accession>
<gene>
    <name evidence="2" type="ORF">PNOK_0934300</name>
</gene>
<feature type="compositionally biased region" description="Polar residues" evidence="1">
    <location>
        <begin position="604"/>
        <end position="614"/>
    </location>
</feature>
<dbReference type="STRING" id="2282107.A0A286U5C6"/>
<dbReference type="EMBL" id="NBII01000011">
    <property type="protein sequence ID" value="PAV14790.1"/>
    <property type="molecule type" value="Genomic_DNA"/>
</dbReference>
<evidence type="ECO:0000313" key="2">
    <source>
        <dbReference type="EMBL" id="PAV14790.1"/>
    </source>
</evidence>
<evidence type="ECO:0000256" key="1">
    <source>
        <dbReference type="SAM" id="MobiDB-lite"/>
    </source>
</evidence>
<reference evidence="2 3" key="1">
    <citation type="journal article" date="2017" name="Mol. Ecol.">
        <title>Comparative and population genomic landscape of Phellinus noxius: A hypervariable fungus causing root rot in trees.</title>
        <authorList>
            <person name="Chung C.L."/>
            <person name="Lee T.J."/>
            <person name="Akiba M."/>
            <person name="Lee H.H."/>
            <person name="Kuo T.H."/>
            <person name="Liu D."/>
            <person name="Ke H.M."/>
            <person name="Yokoi T."/>
            <person name="Roa M.B."/>
            <person name="Lu M.J."/>
            <person name="Chang Y.Y."/>
            <person name="Ann P.J."/>
            <person name="Tsai J.N."/>
            <person name="Chen C.Y."/>
            <person name="Tzean S.S."/>
            <person name="Ota Y."/>
            <person name="Hattori T."/>
            <person name="Sahashi N."/>
            <person name="Liou R.F."/>
            <person name="Kikuchi T."/>
            <person name="Tsai I.J."/>
        </authorList>
    </citation>
    <scope>NUCLEOTIDE SEQUENCE [LARGE SCALE GENOMIC DNA]</scope>
    <source>
        <strain evidence="2 3">FFPRI411160</strain>
    </source>
</reference>
<name>A0A286U5C6_9AGAM</name>
<keyword evidence="3" id="KW-1185">Reference proteome</keyword>
<feature type="region of interest" description="Disordered" evidence="1">
    <location>
        <begin position="471"/>
        <end position="543"/>
    </location>
</feature>
<organism evidence="2 3">
    <name type="scientific">Pyrrhoderma noxium</name>
    <dbReference type="NCBI Taxonomy" id="2282107"/>
    <lineage>
        <taxon>Eukaryota</taxon>
        <taxon>Fungi</taxon>
        <taxon>Dikarya</taxon>
        <taxon>Basidiomycota</taxon>
        <taxon>Agaricomycotina</taxon>
        <taxon>Agaricomycetes</taxon>
        <taxon>Hymenochaetales</taxon>
        <taxon>Hymenochaetaceae</taxon>
        <taxon>Pyrrhoderma</taxon>
    </lineage>
</organism>